<accession>A2CAN5</accession>
<dbReference type="SUPFAM" id="SSF55729">
    <property type="entry name" value="Acyl-CoA N-acyltransferases (Nat)"/>
    <property type="match status" value="1"/>
</dbReference>
<evidence type="ECO:0000313" key="5">
    <source>
        <dbReference type="Proteomes" id="UP000002274"/>
    </source>
</evidence>
<feature type="domain" description="N-acetyltransferase" evidence="3">
    <location>
        <begin position="14"/>
        <end position="163"/>
    </location>
</feature>
<dbReference type="HOGENOM" id="CLU_013985_34_2_3"/>
<dbReference type="RefSeq" id="WP_011826432.1">
    <property type="nucleotide sequence ID" value="NC_008820.1"/>
</dbReference>
<dbReference type="InterPro" id="IPR016181">
    <property type="entry name" value="Acyl_CoA_acyltransferase"/>
</dbReference>
<dbReference type="GO" id="GO:0016747">
    <property type="term" value="F:acyltransferase activity, transferring groups other than amino-acyl groups"/>
    <property type="evidence" value="ECO:0007669"/>
    <property type="project" value="InterPro"/>
</dbReference>
<dbReference type="CDD" id="cd04301">
    <property type="entry name" value="NAT_SF"/>
    <property type="match status" value="1"/>
</dbReference>
<evidence type="ECO:0000313" key="4">
    <source>
        <dbReference type="EMBL" id="ABM78545.1"/>
    </source>
</evidence>
<dbReference type="STRING" id="59922.P9303_18031"/>
<evidence type="ECO:0000259" key="3">
    <source>
        <dbReference type="PROSITE" id="PS51186"/>
    </source>
</evidence>
<dbReference type="AlphaFoldDB" id="A2CAN5"/>
<dbReference type="PANTHER" id="PTHR43420">
    <property type="entry name" value="ACETYLTRANSFERASE"/>
    <property type="match status" value="1"/>
</dbReference>
<proteinExistence type="predicted"/>
<evidence type="ECO:0000256" key="2">
    <source>
        <dbReference type="ARBA" id="ARBA00023315"/>
    </source>
</evidence>
<dbReference type="PROSITE" id="PS51186">
    <property type="entry name" value="GNAT"/>
    <property type="match status" value="1"/>
</dbReference>
<dbReference type="EMBL" id="CP000554">
    <property type="protein sequence ID" value="ABM78545.1"/>
    <property type="molecule type" value="Genomic_DNA"/>
</dbReference>
<gene>
    <name evidence="4" type="ordered locus">P9303_18031</name>
</gene>
<sequence>MQDGRCNNKQLSRLMIHELNTPSELNEAYGLIRHLHPKLGKADFISRLGLQRNDHGYVLLGLFQDLNPIEQKQPSSLAVLAGYRLASSLSLGSYFYLGDLVTNPTYQGQGLAAQMLRYLEAIARDAGCRQIHLDAGVERFGAHRFYAKQGFNIVFHHFAKELG</sequence>
<keyword evidence="1 4" id="KW-0808">Transferase</keyword>
<dbReference type="InterPro" id="IPR050680">
    <property type="entry name" value="YpeA/RimI_acetyltransf"/>
</dbReference>
<organism evidence="4 5">
    <name type="scientific">Prochlorococcus marinus (strain MIT 9303)</name>
    <dbReference type="NCBI Taxonomy" id="59922"/>
    <lineage>
        <taxon>Bacteria</taxon>
        <taxon>Bacillati</taxon>
        <taxon>Cyanobacteriota</taxon>
        <taxon>Cyanophyceae</taxon>
        <taxon>Synechococcales</taxon>
        <taxon>Prochlorococcaceae</taxon>
        <taxon>Prochlorococcus</taxon>
    </lineage>
</organism>
<evidence type="ECO:0000256" key="1">
    <source>
        <dbReference type="ARBA" id="ARBA00022679"/>
    </source>
</evidence>
<name>A2CAN5_PROM3</name>
<dbReference type="InterPro" id="IPR000182">
    <property type="entry name" value="GNAT_dom"/>
</dbReference>
<dbReference type="Pfam" id="PF00583">
    <property type="entry name" value="Acetyltransf_1"/>
    <property type="match status" value="1"/>
</dbReference>
<protein>
    <submittedName>
        <fullName evidence="4">GCN5-related N-acetyltransferase</fullName>
    </submittedName>
</protein>
<keyword evidence="2" id="KW-0012">Acyltransferase</keyword>
<reference evidence="4 5" key="1">
    <citation type="journal article" date="2007" name="PLoS Genet.">
        <title>Patterns and implications of gene gain and loss in the evolution of Prochlorococcus.</title>
        <authorList>
            <person name="Kettler G.C."/>
            <person name="Martiny A.C."/>
            <person name="Huang K."/>
            <person name="Zucker J."/>
            <person name="Coleman M.L."/>
            <person name="Rodrigue S."/>
            <person name="Chen F."/>
            <person name="Lapidus A."/>
            <person name="Ferriera S."/>
            <person name="Johnson J."/>
            <person name="Steglich C."/>
            <person name="Church G.M."/>
            <person name="Richardson P."/>
            <person name="Chisholm S.W."/>
        </authorList>
    </citation>
    <scope>NUCLEOTIDE SEQUENCE [LARGE SCALE GENOMIC DNA]</scope>
    <source>
        <strain evidence="4 5">MIT 9303</strain>
    </source>
</reference>
<dbReference type="Proteomes" id="UP000002274">
    <property type="component" value="Chromosome"/>
</dbReference>
<dbReference type="BioCyc" id="PMAR59922:G1G80-1560-MONOMER"/>
<dbReference type="Gene3D" id="3.40.630.30">
    <property type="match status" value="1"/>
</dbReference>
<dbReference type="KEGG" id="pmf:P9303_18031"/>